<evidence type="ECO:0000256" key="1">
    <source>
        <dbReference type="ARBA" id="ARBA00007362"/>
    </source>
</evidence>
<evidence type="ECO:0000256" key="2">
    <source>
        <dbReference type="SAM" id="Phobius"/>
    </source>
</evidence>
<dbReference type="InterPro" id="IPR000620">
    <property type="entry name" value="EamA_dom"/>
</dbReference>
<reference evidence="4 5" key="1">
    <citation type="journal article" date="2016" name="Nat. Biotechnol.">
        <title>Measurement of bacterial replication rates in microbial communities.</title>
        <authorList>
            <person name="Brown C.T."/>
            <person name="Olm M.R."/>
            <person name="Thomas B.C."/>
            <person name="Banfield J.F."/>
        </authorList>
    </citation>
    <scope>NUCLEOTIDE SEQUENCE [LARGE SCALE GENOMIC DNA]</scope>
    <source>
        <strain evidence="4">46_33</strain>
    </source>
</reference>
<dbReference type="Proteomes" id="UP000186777">
    <property type="component" value="Unassembled WGS sequence"/>
</dbReference>
<dbReference type="GO" id="GO:0016020">
    <property type="term" value="C:membrane"/>
    <property type="evidence" value="ECO:0007669"/>
    <property type="project" value="InterPro"/>
</dbReference>
<comment type="similarity">
    <text evidence="1">Belongs to the EamA transporter family.</text>
</comment>
<feature type="transmembrane region" description="Helical" evidence="2">
    <location>
        <begin position="7"/>
        <end position="27"/>
    </location>
</feature>
<keyword evidence="2" id="KW-0472">Membrane</keyword>
<accession>A0A1Q6RAW6</accession>
<feature type="domain" description="EamA" evidence="3">
    <location>
        <begin position="151"/>
        <end position="285"/>
    </location>
</feature>
<feature type="transmembrane region" description="Helical" evidence="2">
    <location>
        <begin position="33"/>
        <end position="55"/>
    </location>
</feature>
<proteinExistence type="inferred from homology"/>
<feature type="transmembrane region" description="Helical" evidence="2">
    <location>
        <begin position="269"/>
        <end position="286"/>
    </location>
</feature>
<comment type="caution">
    <text evidence="4">The sequence shown here is derived from an EMBL/GenBank/DDBJ whole genome shotgun (WGS) entry which is preliminary data.</text>
</comment>
<dbReference type="SUPFAM" id="SSF103481">
    <property type="entry name" value="Multidrug resistance efflux transporter EmrE"/>
    <property type="match status" value="2"/>
</dbReference>
<organism evidence="4 5">
    <name type="scientific">Phascolarctobacterium succinatutens</name>
    <dbReference type="NCBI Taxonomy" id="626940"/>
    <lineage>
        <taxon>Bacteria</taxon>
        <taxon>Bacillati</taxon>
        <taxon>Bacillota</taxon>
        <taxon>Negativicutes</taxon>
        <taxon>Acidaminococcales</taxon>
        <taxon>Acidaminococcaceae</taxon>
        <taxon>Phascolarctobacterium</taxon>
    </lineage>
</organism>
<dbReference type="Pfam" id="PF00892">
    <property type="entry name" value="EamA"/>
    <property type="match status" value="2"/>
</dbReference>
<feature type="transmembrane region" description="Helical" evidence="2">
    <location>
        <begin position="94"/>
        <end position="114"/>
    </location>
</feature>
<feature type="transmembrane region" description="Helical" evidence="2">
    <location>
        <begin position="210"/>
        <end position="231"/>
    </location>
</feature>
<dbReference type="Gene3D" id="1.10.3730.20">
    <property type="match status" value="1"/>
</dbReference>
<gene>
    <name evidence="4" type="ORF">BHW43_01120</name>
</gene>
<dbReference type="AlphaFoldDB" id="A0A1Q6RAW6"/>
<dbReference type="PANTHER" id="PTHR22911:SF79">
    <property type="entry name" value="MOBA-LIKE NTP TRANSFERASE DOMAIN-CONTAINING PROTEIN"/>
    <property type="match status" value="1"/>
</dbReference>
<evidence type="ECO:0000313" key="5">
    <source>
        <dbReference type="Proteomes" id="UP000186777"/>
    </source>
</evidence>
<dbReference type="STRING" id="626940.BHW43_01120"/>
<protein>
    <recommendedName>
        <fullName evidence="3">EamA domain-containing protein</fullName>
    </recommendedName>
</protein>
<dbReference type="EMBL" id="MNTG01000001">
    <property type="protein sequence ID" value="OLA39513.1"/>
    <property type="molecule type" value="Genomic_DNA"/>
</dbReference>
<feature type="transmembrane region" description="Helical" evidence="2">
    <location>
        <begin position="177"/>
        <end position="198"/>
    </location>
</feature>
<dbReference type="PANTHER" id="PTHR22911">
    <property type="entry name" value="ACYL-MALONYL CONDENSING ENZYME-RELATED"/>
    <property type="match status" value="1"/>
</dbReference>
<feature type="transmembrane region" description="Helical" evidence="2">
    <location>
        <begin position="126"/>
        <end position="146"/>
    </location>
</feature>
<evidence type="ECO:0000313" key="4">
    <source>
        <dbReference type="EMBL" id="OLA39513.1"/>
    </source>
</evidence>
<feature type="transmembrane region" description="Helical" evidence="2">
    <location>
        <begin position="67"/>
        <end position="88"/>
    </location>
</feature>
<keyword evidence="2" id="KW-0812">Transmembrane</keyword>
<feature type="domain" description="EamA" evidence="3">
    <location>
        <begin position="4"/>
        <end position="139"/>
    </location>
</feature>
<evidence type="ECO:0000259" key="3">
    <source>
        <dbReference type="Pfam" id="PF00892"/>
    </source>
</evidence>
<feature type="transmembrane region" description="Helical" evidence="2">
    <location>
        <begin position="243"/>
        <end position="263"/>
    </location>
</feature>
<feature type="transmembrane region" description="Helical" evidence="2">
    <location>
        <begin position="152"/>
        <end position="170"/>
    </location>
</feature>
<sequence length="289" mass="30840">MKTKAYLYIITAAVCWGLIGLFVKTLAAQGFSSMQIVALRSLAAAICVTLPLLRSGSAALRIRLRDLWLFVGTGICSLVFFNYCYFNAMQQTSLAVAALLLYTAPVFVMLMSLVCFGEAFTRTKALALLLTFSGCACVTGVFGSSLTLTLSGLLYGLGSGFGYALYSIFGKYAVRKYSSLTITAYTFYLALAASWPLADFDYQRLAAIDLQAIGSALGLGLLCAVLPYLLYTKGLEQIEAGQASILATIEPFVAAAVGVIFFAEALTPVKIIGMGLIFAAIAVLNIRKV</sequence>
<dbReference type="InterPro" id="IPR037185">
    <property type="entry name" value="EmrE-like"/>
</dbReference>
<name>A0A1Q6RAW6_9FIRM</name>
<keyword evidence="2" id="KW-1133">Transmembrane helix</keyword>
<dbReference type="RefSeq" id="WP_303679176.1">
    <property type="nucleotide sequence ID" value="NZ_JAYBXM010000042.1"/>
</dbReference>